<proteinExistence type="predicted"/>
<protein>
    <submittedName>
        <fullName evidence="2">Uncharacterized protein</fullName>
    </submittedName>
</protein>
<reference evidence="2 3" key="1">
    <citation type="submission" date="2016-03" db="EMBL/GenBank/DDBJ databases">
        <authorList>
            <person name="Ploux O."/>
        </authorList>
    </citation>
    <scope>NUCLEOTIDE SEQUENCE [LARGE SCALE GENOMIC DNA]</scope>
    <source>
        <strain evidence="2 3">R0</strain>
    </source>
</reference>
<dbReference type="AlphaFoldDB" id="A0A150WJJ9"/>
<evidence type="ECO:0000313" key="3">
    <source>
        <dbReference type="Proteomes" id="UP000075320"/>
    </source>
</evidence>
<organism evidence="2 3">
    <name type="scientific">Bdellovibrio bacteriovorus</name>
    <dbReference type="NCBI Taxonomy" id="959"/>
    <lineage>
        <taxon>Bacteria</taxon>
        <taxon>Pseudomonadati</taxon>
        <taxon>Bdellovibrionota</taxon>
        <taxon>Bdellovibrionia</taxon>
        <taxon>Bdellovibrionales</taxon>
        <taxon>Pseudobdellovibrionaceae</taxon>
        <taxon>Bdellovibrio</taxon>
    </lineage>
</organism>
<gene>
    <name evidence="2" type="ORF">AZI86_13830</name>
</gene>
<keyword evidence="1" id="KW-1133">Transmembrane helix</keyword>
<keyword evidence="3" id="KW-1185">Reference proteome</keyword>
<feature type="transmembrane region" description="Helical" evidence="1">
    <location>
        <begin position="42"/>
        <end position="62"/>
    </location>
</feature>
<comment type="caution">
    <text evidence="2">The sequence shown here is derived from an EMBL/GenBank/DDBJ whole genome shotgun (WGS) entry which is preliminary data.</text>
</comment>
<accession>A0A150WJJ9</accession>
<dbReference type="RefSeq" id="WP_061835786.1">
    <property type="nucleotide sequence ID" value="NZ_LUKE01000003.1"/>
</dbReference>
<dbReference type="Proteomes" id="UP000075320">
    <property type="component" value="Unassembled WGS sequence"/>
</dbReference>
<keyword evidence="1" id="KW-0472">Membrane</keyword>
<evidence type="ECO:0000313" key="2">
    <source>
        <dbReference type="EMBL" id="KYG63892.1"/>
    </source>
</evidence>
<evidence type="ECO:0000256" key="1">
    <source>
        <dbReference type="SAM" id="Phobius"/>
    </source>
</evidence>
<sequence>MSLAQEFKKYKKLERVLTALVILISVLAPISFSWIMDKKLHGGISSVIAFLFLAAAFGVYVIRHQVSQRLMKHYESLDIGAVLQKKMASEKQNQRFVIINTGREHFHLQCLCSGTPLLVSKSRVREDFDIEN</sequence>
<dbReference type="EMBL" id="LUKE01000003">
    <property type="protein sequence ID" value="KYG63892.1"/>
    <property type="molecule type" value="Genomic_DNA"/>
</dbReference>
<keyword evidence="1" id="KW-0812">Transmembrane</keyword>
<name>A0A150WJJ9_BDEBC</name>
<dbReference type="OrthoDB" id="5293823at2"/>
<feature type="transmembrane region" description="Helical" evidence="1">
    <location>
        <begin position="16"/>
        <end position="36"/>
    </location>
</feature>